<feature type="coiled-coil region" evidence="2">
    <location>
        <begin position="319"/>
        <end position="374"/>
    </location>
</feature>
<dbReference type="PANTHER" id="PTHR31631">
    <property type="entry name" value="PROTEIN NETWORKED 2D"/>
    <property type="match status" value="1"/>
</dbReference>
<evidence type="ECO:0000256" key="2">
    <source>
        <dbReference type="SAM" id="Coils"/>
    </source>
</evidence>
<feature type="region of interest" description="Disordered" evidence="3">
    <location>
        <begin position="144"/>
        <end position="163"/>
    </location>
</feature>
<feature type="coiled-coil region" evidence="2">
    <location>
        <begin position="183"/>
        <end position="217"/>
    </location>
</feature>
<dbReference type="InterPro" id="IPR011684">
    <property type="entry name" value="NAB"/>
</dbReference>
<feature type="compositionally biased region" description="Basic and acidic residues" evidence="3">
    <location>
        <begin position="152"/>
        <end position="163"/>
    </location>
</feature>
<feature type="region of interest" description="Disordered" evidence="3">
    <location>
        <begin position="560"/>
        <end position="590"/>
    </location>
</feature>
<reference evidence="5 6" key="1">
    <citation type="journal article" date="2021" name="Hortic Res">
        <title>Chromosome-scale assembly of the Dendrobium chrysotoxum genome enhances the understanding of orchid evolution.</title>
        <authorList>
            <person name="Zhang Y."/>
            <person name="Zhang G.Q."/>
            <person name="Zhang D."/>
            <person name="Liu X.D."/>
            <person name="Xu X.Y."/>
            <person name="Sun W.H."/>
            <person name="Yu X."/>
            <person name="Zhu X."/>
            <person name="Wang Z.W."/>
            <person name="Zhao X."/>
            <person name="Zhong W.Y."/>
            <person name="Chen H."/>
            <person name="Yin W.L."/>
            <person name="Huang T."/>
            <person name="Niu S.C."/>
            <person name="Liu Z.J."/>
        </authorList>
    </citation>
    <scope>NUCLEOTIDE SEQUENCE [LARGE SCALE GENOMIC DNA]</scope>
    <source>
        <strain evidence="5">Lindl</strain>
    </source>
</reference>
<dbReference type="Pfam" id="PF25014">
    <property type="entry name" value="NET2A"/>
    <property type="match status" value="1"/>
</dbReference>
<dbReference type="AlphaFoldDB" id="A0AAV7FKW3"/>
<protein>
    <recommendedName>
        <fullName evidence="4">NAB domain-containing protein</fullName>
    </recommendedName>
</protein>
<evidence type="ECO:0000259" key="4">
    <source>
        <dbReference type="PROSITE" id="PS51774"/>
    </source>
</evidence>
<dbReference type="Pfam" id="PF24918">
    <property type="entry name" value="NET2A_C"/>
    <property type="match status" value="1"/>
</dbReference>
<organism evidence="5 6">
    <name type="scientific">Dendrobium chrysotoxum</name>
    <name type="common">Orchid</name>
    <dbReference type="NCBI Taxonomy" id="161865"/>
    <lineage>
        <taxon>Eukaryota</taxon>
        <taxon>Viridiplantae</taxon>
        <taxon>Streptophyta</taxon>
        <taxon>Embryophyta</taxon>
        <taxon>Tracheophyta</taxon>
        <taxon>Spermatophyta</taxon>
        <taxon>Magnoliopsida</taxon>
        <taxon>Liliopsida</taxon>
        <taxon>Asparagales</taxon>
        <taxon>Orchidaceae</taxon>
        <taxon>Epidendroideae</taxon>
        <taxon>Malaxideae</taxon>
        <taxon>Dendrobiinae</taxon>
        <taxon>Dendrobium</taxon>
    </lineage>
</organism>
<dbReference type="InterPro" id="IPR056888">
    <property type="entry name" value="NET2A-D/KIP1-like_dom"/>
</dbReference>
<evidence type="ECO:0000256" key="1">
    <source>
        <dbReference type="ARBA" id="ARBA00023054"/>
    </source>
</evidence>
<dbReference type="EMBL" id="JAGFBR010000805">
    <property type="protein sequence ID" value="KAH0433933.1"/>
    <property type="molecule type" value="Genomic_DNA"/>
</dbReference>
<comment type="caution">
    <text evidence="5">The sequence shown here is derived from an EMBL/GenBank/DDBJ whole genome shotgun (WGS) entry which is preliminary data.</text>
</comment>
<evidence type="ECO:0000256" key="3">
    <source>
        <dbReference type="SAM" id="MobiDB-lite"/>
    </source>
</evidence>
<dbReference type="PANTHER" id="PTHR31631:SF0">
    <property type="entry name" value="PROTEIN NETWORKED 2D"/>
    <property type="match status" value="1"/>
</dbReference>
<dbReference type="InterPro" id="IPR056889">
    <property type="entry name" value="NET2A-D/KIP1-like_C"/>
</dbReference>
<feature type="domain" description="NAB" evidence="4">
    <location>
        <begin position="10"/>
        <end position="90"/>
    </location>
</feature>
<gene>
    <name evidence="5" type="ORF">IEQ34_026925</name>
</gene>
<feature type="region of interest" description="Disordered" evidence="3">
    <location>
        <begin position="676"/>
        <end position="695"/>
    </location>
</feature>
<keyword evidence="6" id="KW-1185">Reference proteome</keyword>
<dbReference type="PROSITE" id="PS51774">
    <property type="entry name" value="NAB"/>
    <property type="match status" value="1"/>
</dbReference>
<keyword evidence="1 2" id="KW-0175">Coiled coil</keyword>
<proteinExistence type="predicted"/>
<accession>A0AAV7FKW3</accession>
<sequence length="862" mass="99145">MLRRAASNAYSWWWASHIRTNQSKWLENILREMDDRVKSMLKIIEEDADSFSKKAELYFKKKPELIKFVEETYRAYRALAERYDHISGELHKANHTIATAFPDQVQFDVQDEDDNHLPKAITSIDFSRLNRLALDISQDNLINNKKGNSSFDKPHPPPKIDRDRVPEEIDRIQKEILVLQTEKEFIRSSYENAIARYQEIEKQIVSMQEELNILQDECGESVVIEDDEARTLMATAALRSCEDTLLILQENQKRSAEFTRMGSRRIMMAKEKLKSFKEDSGENKTILEEIEGINSDGGTEVEVHQQNQVPVQIGPDMSLVELAEKINELVNKVISLELTTSSQNAQIESLRTETNELQKHVESLEEEKLTLIEASGSSSDRLKQTEEEFYKMQDIKKFSHGANVNASTSSDDACLDTTYNLGKRQHPKNEEANIAFISQEKENTIFNVEPQMPQDKETKGMHDERDGSVADEANEIEVRVDYATQLSRESGTQSFQQDDSLSLLQSLLNGVEDKEKILLVEYTSILRNYKQIKKRLLEVEQKNQEYVLQTKAQLMELKKANDKKDEELRSMQQRLSKQQKKPNEKELENSNEVKISSLRDSMMPESTSSQITVKNDLVYEATHTSQSASHVEENLRRDIDALLDENLDFWLRFSSFFQQLQKFQLEFNDLQTSFKRLSDRSSEEGGSSVSSDSERIDKQLGELKTELQVWLEQNDLLKGESQTRFNALCNIQEEISEALASSLESDGVQLSPYQAAIFQGEVSNMQRENNKVAIELQAGLDHVKGLRTEVDKILSEFHKKFELSSSHGSRHHSNLFRHFPSKTHIPLRNSLFGVKPKKKPSIFRCVNPAYQKQYSDLSSGFP</sequence>
<dbReference type="Proteomes" id="UP000775213">
    <property type="component" value="Unassembled WGS sequence"/>
</dbReference>
<evidence type="ECO:0000313" key="5">
    <source>
        <dbReference type="EMBL" id="KAH0433933.1"/>
    </source>
</evidence>
<dbReference type="GO" id="GO:0003779">
    <property type="term" value="F:actin binding"/>
    <property type="evidence" value="ECO:0007669"/>
    <property type="project" value="InterPro"/>
</dbReference>
<evidence type="ECO:0000313" key="6">
    <source>
        <dbReference type="Proteomes" id="UP000775213"/>
    </source>
</evidence>
<dbReference type="Pfam" id="PF07765">
    <property type="entry name" value="KIP1"/>
    <property type="match status" value="1"/>
</dbReference>
<feature type="compositionally biased region" description="Basic and acidic residues" evidence="3">
    <location>
        <begin position="560"/>
        <end position="569"/>
    </location>
</feature>
<name>A0AAV7FKW3_DENCH</name>